<feature type="modified residue" description="N6-acetyllysine; by host EP300 and GCN5L2" evidence="10">
    <location>
        <position position="50"/>
    </location>
</feature>
<keyword evidence="7 10" id="KW-0010">Activator</keyword>
<keyword evidence="10" id="KW-0862">Zinc</keyword>
<evidence type="ECO:0000256" key="1">
    <source>
        <dbReference type="ARBA" id="ARBA00009398"/>
    </source>
</evidence>
<feature type="compositionally biased region" description="Polar residues" evidence="12">
    <location>
        <begin position="60"/>
        <end position="79"/>
    </location>
</feature>
<comment type="function">
    <text evidence="10">Extracellular circulating Tat can be endocytosed by surrounding uninfected cells via the binding to several surface receptors such as CD26, CXCR4, heparan sulfate proteoglycans (HSPG) or LDLR. Neurons are rarely infected, but they internalize Tat via their LDLR. Through its interaction with nuclear HATs, Tat is potentially able to control the acetylation-dependent cellular gene expression. Modulates the expression of many cellular genes involved in cell survival, proliferation or in coding for cytokines or cytokine receptors. Tat plays a role in T-cell and neurons apoptosis. Tat induced neurotoxicity and apoptosis probably contribute to neuroAIDS. Circulating Tat also acts as a chemokine-like and/or growth factor-like molecule that binds to specific receptors on the surface of the cells, affecting many cellular pathways. In the vascular system, Tat binds to ITGAV/ITGB3 and ITGA5/ITGB1 integrins dimers at the surface of endothelial cells and competes with bFGF for heparin-binding sites, leading to an excess of soluble bFGF.</text>
</comment>
<feature type="binding site" evidence="10">
    <location>
        <position position="22"/>
    </location>
    <ligand>
        <name>Zn(2+)</name>
        <dbReference type="ChEBI" id="CHEBI:29105"/>
        <label>1</label>
    </ligand>
</feature>
<keyword evidence="5 10" id="KW-0694">RNA-binding</keyword>
<feature type="region of interest" description="Disordered" evidence="12">
    <location>
        <begin position="1"/>
        <end position="20"/>
    </location>
</feature>
<feature type="modified residue" description="Asymmetric dimethylarginine; by host PRMT6" evidence="10">
    <location>
        <position position="53"/>
    </location>
</feature>
<keyword evidence="10" id="KW-1090">Inhibition of host innate immune response by virus</keyword>
<keyword evidence="10" id="KW-0922">Interferon antiviral system evasion</keyword>
<comment type="PTM">
    <text evidence="10">Asymmetrical arginine methylation by host PRMT6 seems to diminish the transactivation capacity of Tat and affects the interaction with host CCNT1.</text>
</comment>
<comment type="miscellaneous">
    <text evidence="10">HIV-1 lineages are divided in three main groups, M (for Major), O (for Outlier), and N (for New, or Non-M, Non-O). The vast majority of strains found worldwide belong to the group M. Group O seems to be endemic to and largely confined to Cameroon and neighboring countries in West Central Africa, where these viruses represent a small minority of HIV-1 strains. The group N is represented by a limited number of isolates from Cameroonian persons. The group M is further subdivided in 9 clades or subtypes (A to D, F to H, J and K).</text>
</comment>
<feature type="modified residue" description="Asymmetric dimethylarginine; by host PRMT6" evidence="10">
    <location>
        <position position="52"/>
    </location>
</feature>
<keyword evidence="10" id="KW-1126">Modulation of host PP1 activity by virus</keyword>
<feature type="region of interest" description="Cysteine-rich" evidence="10">
    <location>
        <begin position="22"/>
        <end position="37"/>
    </location>
</feature>
<evidence type="ECO:0000313" key="13">
    <source>
        <dbReference type="EMBL" id="AAT11250.1"/>
    </source>
</evidence>
<gene>
    <name evidence="10 13" type="primary">tat</name>
</gene>
<dbReference type="PRINTS" id="PR00055">
    <property type="entry name" value="HIVTATDOMAIN"/>
</dbReference>
<dbReference type="GO" id="GO:0039606">
    <property type="term" value="P:symbiont-mediated suppression of host translation initiation"/>
    <property type="evidence" value="ECO:0007669"/>
    <property type="project" value="UniProtKB-KW"/>
</dbReference>
<evidence type="ECO:0000313" key="14">
    <source>
        <dbReference type="Proteomes" id="UP000107667"/>
    </source>
</evidence>
<feature type="binding site" evidence="10">
    <location>
        <position position="30"/>
    </location>
    <ligand>
        <name>Zn(2+)</name>
        <dbReference type="ChEBI" id="CHEBI:29105"/>
        <label>2</label>
    </ligand>
</feature>
<dbReference type="GO" id="GO:0001070">
    <property type="term" value="F:RNA-binding transcription regulator activity"/>
    <property type="evidence" value="ECO:0007669"/>
    <property type="project" value="UniProtKB-UniRule"/>
</dbReference>
<proteinExistence type="inferred from homology"/>
<dbReference type="InterPro" id="IPR001831">
    <property type="entry name" value="IV_Tat"/>
</dbReference>
<comment type="domain">
    <text evidence="10">The Arg-rich RNA-binding region binds the TAR RNA. This region also mediates the nuclear localization through direct binding to KPNB1 and is involved in Tat's transfer across cell membranes (protein transduction). The same region is required for the interaction with EP300, PCAF, EIF2AK2 and KDR.</text>
</comment>
<keyword evidence="10" id="KW-1122">Modulation of host chromatin by virus</keyword>
<dbReference type="GO" id="GO:0044196">
    <property type="term" value="C:host cell nucleolus"/>
    <property type="evidence" value="ECO:0007669"/>
    <property type="project" value="UniProtKB-SubCell"/>
</dbReference>
<keyword evidence="10" id="KW-0479">Metal-binding</keyword>
<sequence>MEPVDPSLDPWNHPGSQPTTPCTKCYCKQCCFHCYKCFVTKGLGISYGRKKRRQRRRAPQDSQTNQVSLPKQPISQARGNPTGPKESKKEVESKAKTDPCD</sequence>
<comment type="domain">
    <text evidence="10">The Cys-rich region may bind 2 zinc ions. This region is involved in binding to KAT5.</text>
</comment>
<comment type="subunit">
    <text evidence="10">Interacts with host CCNT1. Associates with the P-TEFb complex composed at least of Tat, P-TEFb (CDK9 and CCNT1), TAR RNA, RNA Pol II. Recruits the HATs CREBBP, TAF1/TFIID, EP300, PCAF and GCN5L2. Interacts with host KAT5/Tip60; this interaction targets the latter to degradation. Interacts with the host deacetylase SIRT1. Interacts with host capping enzyme RNGTT; this interaction stimulates RNGTT. Binds to host KDR, and to the host integrins ITGAV/ITGB3 and ITGA5/ITGB1. Interacts with host KPNB1/importin beta-1 without previous binding to KPNA1/importin alpha-1. Interacts with EIF2AK2. Interacts with host nucleosome assembly protein NAP1L1; this interaction may be required for the transport of Tat within the nucleus, since the two proteins interact at the nuclear rim. Interacts with host C1QBP/SF2P32; this interaction involves lysine-acetylated Tat. Interacts with the host chemokine receptors CCR2, CCR3 and CXCR4. Interacts with host DPP4/CD26; this interaction may trigger an anti-proliferative effect. Interacts with host LDLR. Interacts with the host extracellular matrix metalloproteinase MMP1. Interacts with host PRMT6; this interaction mediates Tat's methylation. Interacts with, and is ubiquitinated by MDM2/Hdm2. Interacts with host PSMC3 and HTATIP2. Interacts with STAB1; this interaction may overcome SATB1-mediated repression of IL2 and IL2RA (interleukin) in T cells by binding to the same domain than HDAC1. Interacts (when acetylated) with human CDK13, thereby increasing HIV-1 mRNA splicing and promoting the production of the doubly spliced HIV-1 protein Nef.Interacts with host TBP; this interaction modulates the activity of transcriptional pre-initiation complex. Interacts with host RELA.</text>
</comment>
<dbReference type="GO" id="GO:0039502">
    <property type="term" value="P:symbiont-mediated suppression of host type I interferon-mediated signaling pathway"/>
    <property type="evidence" value="ECO:0007669"/>
    <property type="project" value="UniProtKB-UniRule"/>
</dbReference>
<protein>
    <recommendedName>
        <fullName evidence="2 10">Protein Tat</fullName>
    </recommendedName>
    <alternativeName>
        <fullName evidence="9 10">Transactivating regulatory protein</fullName>
    </alternativeName>
</protein>
<comment type="function">
    <text evidence="10">Transcriptional activator that increases RNA Pol II processivity, thereby increasing the level of full-length viral transcripts. Recognizes a hairpin structure at the 5'-LTR of the nascent viral mRNAs referred to as the transactivation responsive RNA element (TAR) and recruits the cyclin T1-CDK9 complex (P-TEFb complex) that will in turn hyperphosphorylate the RNA polymerase II to allow efficient elongation. The CDK9 component of P-TEFb and other Tat-activated kinases hyperphosphorylate the C-terminus of RNA Pol II that becomes stabilized and much more processive. Other factors such as HTATSF1/Tat-SF1, SUPT5H/SPT5, and HTATIP2 are also important for Tat's function. Besides its effect on RNA Pol II processivity, Tat induces chromatin remodeling of proviral genes by recruiting the histone acetyltransferases (HATs) CREBBP, EP300 and PCAF to the chromatin. This also contributes to the increase in proviral transcription rate, especially when the provirus integrates in transcriptionally silent region of the host genome. To ensure maximal activation of the LTR, Tat mediates nuclear translocation of NF-kappa-B by interacting with host RELA. Through its interaction with host TBP, Tat may also modulate transcription initiation. Tat can reactivate a latently infected cell by penetrating in it and transactivating its LTR promoter. In the cytoplasm, Tat is thought to act as a translational activator of HIV-1 mRNAs.</text>
</comment>
<feature type="compositionally biased region" description="Basic residues" evidence="12">
    <location>
        <begin position="48"/>
        <end position="57"/>
    </location>
</feature>
<evidence type="ECO:0000256" key="10">
    <source>
        <dbReference type="HAMAP-Rule" id="MF_04079"/>
    </source>
</evidence>
<keyword evidence="10" id="KW-1017">Isopeptide bond</keyword>
<comment type="similarity">
    <text evidence="1 10 11">Belongs to the lentiviruses Tat family.</text>
</comment>
<comment type="domain">
    <text evidence="10">The transactivation domain mediates the interaction with CCNT1, GCN5L2, and MDM2.</text>
</comment>
<dbReference type="GO" id="GO:0019904">
    <property type="term" value="F:protein domain specific binding"/>
    <property type="evidence" value="ECO:0007669"/>
    <property type="project" value="UniProtKB-UniRule"/>
</dbReference>
<name>Q6E6U2_HV1</name>
<dbReference type="Gene3D" id="4.10.20.10">
    <property type="entry name" value="Tat domain"/>
    <property type="match status" value="1"/>
</dbReference>
<comment type="PTM">
    <text evidence="10">Polyubiquitination by host MDM2 does not target Tat to degradation, but activates its transactivation function and fosters interaction with CCNT1 and TAR RNA.</text>
</comment>
<dbReference type="GO" id="GO:0052170">
    <property type="term" value="P:symbiont-mediated suppression of host innate immune response"/>
    <property type="evidence" value="ECO:0007669"/>
    <property type="project" value="UniProtKB-KW"/>
</dbReference>
<evidence type="ECO:0000256" key="9">
    <source>
        <dbReference type="ARBA" id="ARBA00032765"/>
    </source>
</evidence>
<keyword evidence="8 10" id="KW-0804">Transcription</keyword>
<evidence type="ECO:0000256" key="7">
    <source>
        <dbReference type="ARBA" id="ARBA00023159"/>
    </source>
</evidence>
<feature type="short sequence motif" description="Nuclear localization signal, RNA-binding (TAR), and protein transduction" evidence="10">
    <location>
        <begin position="49"/>
        <end position="57"/>
    </location>
</feature>
<dbReference type="GO" id="GO:0032968">
    <property type="term" value="P:positive regulation of transcription elongation by RNA polymerase II"/>
    <property type="evidence" value="ECO:0007669"/>
    <property type="project" value="UniProtKB-UniRule"/>
</dbReference>
<feature type="region of interest" description="Transactivation" evidence="10">
    <location>
        <begin position="1"/>
        <end position="48"/>
    </location>
</feature>
<keyword evidence="10" id="KW-0007">Acetylation</keyword>
<dbReference type="InterPro" id="IPR036963">
    <property type="entry name" value="Tat_dom_sf"/>
</dbReference>
<comment type="caution">
    <text evidence="10">Lacks conserved residue(s) required for the propagation of feature annotation.</text>
</comment>
<keyword evidence="10" id="KW-0832">Ubl conjugation</keyword>
<organismHost>
    <name type="scientific">Homo sapiens</name>
    <name type="common">Human</name>
    <dbReference type="NCBI Taxonomy" id="9606"/>
</organismHost>
<dbReference type="GO" id="GO:0030332">
    <property type="term" value="F:cyclin binding"/>
    <property type="evidence" value="ECO:0007669"/>
    <property type="project" value="UniProtKB-UniRule"/>
</dbReference>
<comment type="PTM">
    <text evidence="10">Acetylation by EP300, CREBBP, GCN5L2/GCN5 and PCAF regulates the transactivation activity of Tat. EP300-mediated acetylation of Lys-50 promotes dissociation of Tat from the TAR RNA through the competitive binding to PCAF's bromodomain. In addition, the non-acetylated Tat's N-terminus can also interact with PCAF. PCAF-mediated acetylation of Lys-28 enhances Tat's binding to CCNT1. Lys-50 is deacetylated by SIRT1.</text>
</comment>
<dbReference type="Proteomes" id="UP000107667">
    <property type="component" value="Genome"/>
</dbReference>
<feature type="region of interest" description="Disordered" evidence="12">
    <location>
        <begin position="48"/>
        <end position="101"/>
    </location>
</feature>
<feature type="binding site" evidence="10">
    <location>
        <position position="37"/>
    </location>
    <ligand>
        <name>Zn(2+)</name>
        <dbReference type="ChEBI" id="CHEBI:29105"/>
        <label>1</label>
    </ligand>
</feature>
<feature type="binding site" evidence="10">
    <location>
        <position position="34"/>
    </location>
    <ligand>
        <name>Zn(2+)</name>
        <dbReference type="ChEBI" id="CHEBI:29105"/>
        <label>1</label>
    </ligand>
</feature>
<keyword evidence="10" id="KW-0597">Phosphoprotein</keyword>
<evidence type="ECO:0000256" key="12">
    <source>
        <dbReference type="SAM" id="MobiDB-lite"/>
    </source>
</evidence>
<evidence type="ECO:0000256" key="6">
    <source>
        <dbReference type="ARBA" id="ARBA00023015"/>
    </source>
</evidence>
<keyword evidence="10" id="KW-1035">Host cytoplasm</keyword>
<comment type="PTM">
    <text evidence="10">Phosphorylated by EIF2AK2 on serine and threonine residues adjacent to the basic region important for TAR RNA binding and function. Phosphorylation of Tat by EIF2AK2 is dependent on the prior activation of EIF2AK2 by dsRNA.</text>
</comment>
<feature type="modified residue" description="N6-acetyllysine; by host EP300 and GCN5L2" evidence="10">
    <location>
        <position position="51"/>
    </location>
</feature>
<dbReference type="GO" id="GO:0046872">
    <property type="term" value="F:metal ion binding"/>
    <property type="evidence" value="ECO:0007669"/>
    <property type="project" value="UniProtKB-UniRule"/>
</dbReference>
<feature type="binding site" evidence="10">
    <location>
        <position position="27"/>
    </location>
    <ligand>
        <name>Zn(2+)</name>
        <dbReference type="ChEBI" id="CHEBI:29105"/>
        <label>2</label>
    </ligand>
</feature>
<keyword evidence="10" id="KW-0964">Secreted</keyword>
<comment type="domain">
    <text evidence="10">The cell attachment site mediates the interaction with ITGAV/ITGB3 and ITGA5/ITGB1 integrins, leading to vascular cell migration and invasion. This interaction also provides endothelial cells with the adhesion signal they require to grow in response to mitogens.</text>
</comment>
<dbReference type="GO" id="GO:0042805">
    <property type="term" value="F:actinin binding"/>
    <property type="evidence" value="ECO:0007669"/>
    <property type="project" value="UniProtKB-UniRule"/>
</dbReference>
<keyword evidence="4 10" id="KW-0945">Host-virus interaction</keyword>
<feature type="region of interest" description="Core" evidence="10">
    <location>
        <begin position="38"/>
        <end position="48"/>
    </location>
</feature>
<feature type="region of interest" description="Interaction with the host capping enzyme RNGTT" evidence="10">
    <location>
        <begin position="49"/>
        <end position="86"/>
    </location>
</feature>
<dbReference type="GO" id="GO:1990970">
    <property type="term" value="F:trans-activation response element binding"/>
    <property type="evidence" value="ECO:0007669"/>
    <property type="project" value="UniProtKB-UniRule"/>
</dbReference>
<dbReference type="EMBL" id="AY536238">
    <property type="protein sequence ID" value="AAT11250.1"/>
    <property type="molecule type" value="Genomic_DNA"/>
</dbReference>
<feature type="site" description="Essential for Tat translocation through the endosomal membrane" evidence="10">
    <location>
        <position position="11"/>
    </location>
</feature>
<feature type="cross-link" description="Glycyl lysine isopeptide (Lys-Gly) (interchain with G-Cter in ubiquitin)" evidence="10">
    <location>
        <position position="71"/>
    </location>
</feature>
<dbReference type="Pfam" id="PF00539">
    <property type="entry name" value="Tat"/>
    <property type="match status" value="1"/>
</dbReference>
<keyword evidence="10" id="KW-0488">Methylation</keyword>
<evidence type="ECO:0000256" key="11">
    <source>
        <dbReference type="RuleBase" id="RU003311"/>
    </source>
</evidence>
<feature type="binding site" evidence="10">
    <location>
        <position position="33"/>
    </location>
    <ligand>
        <name>Zn(2+)</name>
        <dbReference type="ChEBI" id="CHEBI:29105"/>
        <label>1</label>
    </ligand>
</feature>
<feature type="binding site" evidence="10">
    <location>
        <position position="25"/>
    </location>
    <ligand>
        <name>Zn(2+)</name>
        <dbReference type="ChEBI" id="CHEBI:29105"/>
        <label>2</label>
    </ligand>
</feature>
<dbReference type="GO" id="GO:0006351">
    <property type="term" value="P:DNA-templated transcription"/>
    <property type="evidence" value="ECO:0007669"/>
    <property type="project" value="UniProtKB-UniRule"/>
</dbReference>
<feature type="modified residue" description="N6-acetyllysine; by host PCAF" evidence="10">
    <location>
        <position position="28"/>
    </location>
</feature>
<keyword evidence="10" id="KW-0899">Viral immunoevasion</keyword>
<dbReference type="GO" id="GO:0050434">
    <property type="term" value="P:positive regulation of viral transcription"/>
    <property type="evidence" value="ECO:0007669"/>
    <property type="project" value="UniProtKB-UniRule"/>
</dbReference>
<evidence type="ECO:0000256" key="2">
    <source>
        <dbReference type="ARBA" id="ARBA00022376"/>
    </source>
</evidence>
<organism evidence="13 14">
    <name type="scientific">Human immunodeficiency virus type 1</name>
    <name type="common">HIV-1</name>
    <dbReference type="NCBI Taxonomy" id="11676"/>
    <lineage>
        <taxon>Viruses</taxon>
        <taxon>Riboviria</taxon>
        <taxon>Pararnavirae</taxon>
        <taxon>Artverviricota</taxon>
        <taxon>Revtraviricetes</taxon>
        <taxon>Ortervirales</taxon>
        <taxon>Retroviridae</taxon>
        <taxon>Orthoretrovirinae</taxon>
        <taxon>Lentivirus</taxon>
        <taxon>Lentivirus humimdef1</taxon>
    </lineage>
</organism>
<evidence type="ECO:0000256" key="4">
    <source>
        <dbReference type="ARBA" id="ARBA00022581"/>
    </source>
</evidence>
<dbReference type="GO" id="GO:0030430">
    <property type="term" value="C:host cell cytoplasm"/>
    <property type="evidence" value="ECO:0007669"/>
    <property type="project" value="UniProtKB-SubCell"/>
</dbReference>
<feature type="region of interest" description="Interaction with human CREBBP" evidence="10">
    <location>
        <begin position="1"/>
        <end position="24"/>
    </location>
</feature>
<evidence type="ECO:0000256" key="5">
    <source>
        <dbReference type="ARBA" id="ARBA00022884"/>
    </source>
</evidence>
<keyword evidence="3 10" id="KW-1048">Host nucleus</keyword>
<comment type="subcellular location">
    <subcellularLocation>
        <location evidence="10">Host nucleus</location>
        <location evidence="10">Host nucleolus</location>
    </subcellularLocation>
    <subcellularLocation>
        <location evidence="10">Host cytoplasm</location>
    </subcellularLocation>
    <subcellularLocation>
        <location evidence="10">Secreted</location>
    </subcellularLocation>
    <text evidence="10">Probably localizes to both nuclear and nucleolar compartments. Nuclear localization is mediated through the interaction of the nuclear localization signal with importin KPNB1. Secretion occurs through a Golgi-independent pathway. Tat is released from infected cells to the extracellular space where it remains associated to the cell membrane, or is secreted into the cerebrospinal fluid and sera. Extracellular Tat can be endocytosed by surrounding uninfected cells via binding to several receptors depending on the cell type.</text>
</comment>
<keyword evidence="10" id="KW-0053">Apoptosis</keyword>
<dbReference type="HAMAP" id="MF_04079">
    <property type="entry name" value="HIV_TAT"/>
    <property type="match status" value="1"/>
</dbReference>
<keyword evidence="6 10" id="KW-0805">Transcription regulation</keyword>
<evidence type="ECO:0000256" key="3">
    <source>
        <dbReference type="ARBA" id="ARBA00022562"/>
    </source>
</evidence>
<feature type="compositionally biased region" description="Basic and acidic residues" evidence="12">
    <location>
        <begin position="85"/>
        <end position="101"/>
    </location>
</feature>
<keyword evidence="10" id="KW-1114">Inhibition of host interferon signaling pathway by virus</keyword>
<reference evidence="13 14" key="1">
    <citation type="journal article" date="2004" name="Infect. Genet. Evol.">
        <title>The analysis of near full-length genome sequences of human immunodeficiency virus type 1 BF intersubtype recombinant viruses from Chile, Venezuela and Spain reveals their relationship to diverse lineages of recombinant viruses related to CRF12_BF.</title>
        <authorList>
            <person name="Sierra M."/>
            <person name="Thomson M.M."/>
            <person name="Rios M."/>
            <person name="Casado G."/>
            <person name="Ojea-de-Castro R."/>
            <person name="Delgado E."/>
            <person name="Echevarria G."/>
            <person name="Munoz M."/>
            <person name="Colomina J."/>
            <person name="Carmona R."/>
            <person name="Vega Y."/>
            <person name="Vazquez-de-Parga E."/>
            <person name="Medrano L."/>
            <person name="Perez-Alvarez I."/>
            <person name="Contreras G."/>
            <person name="Najera R."/>
        </authorList>
    </citation>
    <scope>NUCLEOTIDE SEQUENCE [LARGE SCALE GENOMIC DNA]</scope>
</reference>
<dbReference type="GO" id="GO:0004865">
    <property type="term" value="F:protein serine/threonine phosphatase inhibitor activity"/>
    <property type="evidence" value="ECO:0007669"/>
    <property type="project" value="UniProtKB-KW"/>
</dbReference>
<dbReference type="GO" id="GO:0039525">
    <property type="term" value="P:symbiont-mediated perturbation of host chromatin organization"/>
    <property type="evidence" value="ECO:0007669"/>
    <property type="project" value="UniProtKB-UniRule"/>
</dbReference>
<accession>Q6E6U2</accession>
<evidence type="ECO:0000256" key="8">
    <source>
        <dbReference type="ARBA" id="ARBA00023163"/>
    </source>
</evidence>
<dbReference type="GO" id="GO:0005576">
    <property type="term" value="C:extracellular region"/>
    <property type="evidence" value="ECO:0007669"/>
    <property type="project" value="UniProtKB-SubCell"/>
</dbReference>